<organism evidence="6">
    <name type="scientific">Ignavibacterium album</name>
    <dbReference type="NCBI Taxonomy" id="591197"/>
    <lineage>
        <taxon>Bacteria</taxon>
        <taxon>Pseudomonadati</taxon>
        <taxon>Ignavibacteriota</taxon>
        <taxon>Ignavibacteria</taxon>
        <taxon>Ignavibacteriales</taxon>
        <taxon>Ignavibacteriaceae</taxon>
        <taxon>Ignavibacterium</taxon>
    </lineage>
</organism>
<evidence type="ECO:0000313" key="6">
    <source>
        <dbReference type="EMBL" id="HGT46710.1"/>
    </source>
</evidence>
<dbReference type="InterPro" id="IPR016035">
    <property type="entry name" value="Acyl_Trfase/lysoPLipase"/>
</dbReference>
<dbReference type="PANTHER" id="PTHR14226:SF29">
    <property type="entry name" value="NEUROPATHY TARGET ESTERASE SWS"/>
    <property type="match status" value="1"/>
</dbReference>
<dbReference type="PANTHER" id="PTHR14226">
    <property type="entry name" value="NEUROPATHY TARGET ESTERASE/SWISS CHEESE D.MELANOGASTER"/>
    <property type="match status" value="1"/>
</dbReference>
<dbReference type="GO" id="GO:0016787">
    <property type="term" value="F:hydrolase activity"/>
    <property type="evidence" value="ECO:0007669"/>
    <property type="project" value="UniProtKB-UniRule"/>
</dbReference>
<reference evidence="6" key="1">
    <citation type="journal article" date="2020" name="mSystems">
        <title>Genome- and Community-Level Interaction Insights into Carbon Utilization and Element Cycling Functions of Hydrothermarchaeota in Hydrothermal Sediment.</title>
        <authorList>
            <person name="Zhou Z."/>
            <person name="Liu Y."/>
            <person name="Xu W."/>
            <person name="Pan J."/>
            <person name="Luo Z.H."/>
            <person name="Li M."/>
        </authorList>
    </citation>
    <scope>NUCLEOTIDE SEQUENCE [LARGE SCALE GENOMIC DNA]</scope>
    <source>
        <strain evidence="6">SpSt-500</strain>
    </source>
</reference>
<dbReference type="EMBL" id="DSVI01000004">
    <property type="protein sequence ID" value="HGT46710.1"/>
    <property type="molecule type" value="Genomic_DNA"/>
</dbReference>
<dbReference type="Pfam" id="PF01734">
    <property type="entry name" value="Patatin"/>
    <property type="match status" value="1"/>
</dbReference>
<dbReference type="InterPro" id="IPR050301">
    <property type="entry name" value="NTE"/>
</dbReference>
<evidence type="ECO:0000256" key="3">
    <source>
        <dbReference type="ARBA" id="ARBA00023098"/>
    </source>
</evidence>
<dbReference type="PROSITE" id="PS51635">
    <property type="entry name" value="PNPLA"/>
    <property type="match status" value="1"/>
</dbReference>
<evidence type="ECO:0000256" key="4">
    <source>
        <dbReference type="PROSITE-ProRule" id="PRU01161"/>
    </source>
</evidence>
<dbReference type="Gene3D" id="3.40.1090.10">
    <property type="entry name" value="Cytosolic phospholipase A2 catalytic domain"/>
    <property type="match status" value="1"/>
</dbReference>
<gene>
    <name evidence="6" type="ORF">ENS56_01585</name>
</gene>
<feature type="active site" description="Proton acceptor" evidence="4">
    <location>
        <position position="178"/>
    </location>
</feature>
<evidence type="ECO:0000256" key="2">
    <source>
        <dbReference type="ARBA" id="ARBA00022963"/>
    </source>
</evidence>
<evidence type="ECO:0000256" key="1">
    <source>
        <dbReference type="ARBA" id="ARBA00022801"/>
    </source>
</evidence>
<accession>A0A832DEW2</accession>
<dbReference type="SUPFAM" id="SSF52151">
    <property type="entry name" value="FabD/lysophospholipase-like"/>
    <property type="match status" value="1"/>
</dbReference>
<dbReference type="AlphaFoldDB" id="A0A832DEW2"/>
<feature type="domain" description="PNPLA" evidence="5">
    <location>
        <begin position="15"/>
        <end position="191"/>
    </location>
</feature>
<evidence type="ECO:0000259" key="5">
    <source>
        <dbReference type="PROSITE" id="PS51635"/>
    </source>
</evidence>
<protein>
    <submittedName>
        <fullName evidence="6">Patatin-like phospholipase family protein</fullName>
    </submittedName>
</protein>
<keyword evidence="2 4" id="KW-0442">Lipid degradation</keyword>
<name>A0A832DEW2_9BACT</name>
<sequence>MTKTKPVSKKLSIGIAFGSGGSRGIAHILMVEALEELGLKASVVSGSSIGAIGAAFYAAGIDSKEMREILDELVHPKSDSIFDFVLRSDIVKLLTMFDPQIIKSGLIKGEKFQKFLSDRIPAKTFKELKIPCYITATDFWSKKEIVFSSGELIPAVKASYSIPGLFTPVEYQGKVFVDGGAVNPLPYDLIKDKCNITIAIDVTASNNSDNKGVPATLDSVFSTFQIMQISIIREKLKHLKPDIYIKPQIKDIRLFDFAKTDLIFAQALKAKDKLKRELEHHLNKK</sequence>
<proteinExistence type="predicted"/>
<feature type="active site" description="Nucleophile" evidence="4">
    <location>
        <position position="48"/>
    </location>
</feature>
<keyword evidence="1 4" id="KW-0378">Hydrolase</keyword>
<comment type="caution">
    <text evidence="6">The sequence shown here is derived from an EMBL/GenBank/DDBJ whole genome shotgun (WGS) entry which is preliminary data.</text>
</comment>
<dbReference type="GO" id="GO:0016042">
    <property type="term" value="P:lipid catabolic process"/>
    <property type="evidence" value="ECO:0007669"/>
    <property type="project" value="UniProtKB-UniRule"/>
</dbReference>
<feature type="short sequence motif" description="GXSXG" evidence="4">
    <location>
        <begin position="46"/>
        <end position="50"/>
    </location>
</feature>
<dbReference type="InterPro" id="IPR002641">
    <property type="entry name" value="PNPLA_dom"/>
</dbReference>
<dbReference type="CDD" id="cd07205">
    <property type="entry name" value="Pat_PNPLA6_PNPLA7_NTE1_like"/>
    <property type="match status" value="1"/>
</dbReference>
<comment type="caution">
    <text evidence="4">Lacks conserved residue(s) required for the propagation of feature annotation.</text>
</comment>
<feature type="short sequence motif" description="DGA/G" evidence="4">
    <location>
        <begin position="178"/>
        <end position="180"/>
    </location>
</feature>
<keyword evidence="3 4" id="KW-0443">Lipid metabolism</keyword>